<comment type="subunit">
    <text evidence="3">Homotrimer.</text>
</comment>
<keyword evidence="5" id="KW-0119">Carbohydrate metabolism</keyword>
<dbReference type="RefSeq" id="WP_344673007.1">
    <property type="nucleotide sequence ID" value="NZ_BAAAZI010000004.1"/>
</dbReference>
<dbReference type="PANTHER" id="PTHR30246:SF1">
    <property type="entry name" value="2-DEHYDRO-3-DEOXY-6-PHOSPHOGALACTONATE ALDOLASE-RELATED"/>
    <property type="match status" value="1"/>
</dbReference>
<keyword evidence="7" id="KW-1185">Reference proteome</keyword>
<evidence type="ECO:0000256" key="1">
    <source>
        <dbReference type="ARBA" id="ARBA00004761"/>
    </source>
</evidence>
<dbReference type="Pfam" id="PF01081">
    <property type="entry name" value="Aldolase"/>
    <property type="match status" value="1"/>
</dbReference>
<organism evidence="6 7">
    <name type="scientific">Sphingobacterium kyonggiense</name>
    <dbReference type="NCBI Taxonomy" id="714075"/>
    <lineage>
        <taxon>Bacteria</taxon>
        <taxon>Pseudomonadati</taxon>
        <taxon>Bacteroidota</taxon>
        <taxon>Sphingobacteriia</taxon>
        <taxon>Sphingobacteriales</taxon>
        <taxon>Sphingobacteriaceae</taxon>
        <taxon>Sphingobacterium</taxon>
    </lineage>
</organism>
<dbReference type="SUPFAM" id="SSF51569">
    <property type="entry name" value="Aldolase"/>
    <property type="match status" value="1"/>
</dbReference>
<dbReference type="Proteomes" id="UP001500101">
    <property type="component" value="Unassembled WGS sequence"/>
</dbReference>
<dbReference type="InterPro" id="IPR013785">
    <property type="entry name" value="Aldolase_TIM"/>
</dbReference>
<comment type="similarity">
    <text evidence="2">Belongs to the KHG/KDPG aldolase family.</text>
</comment>
<evidence type="ECO:0000313" key="7">
    <source>
        <dbReference type="Proteomes" id="UP001500101"/>
    </source>
</evidence>
<accession>A0ABP7Y944</accession>
<dbReference type="InterPro" id="IPR000887">
    <property type="entry name" value="Aldlse_KDPG_KHG"/>
</dbReference>
<evidence type="ECO:0000256" key="2">
    <source>
        <dbReference type="ARBA" id="ARBA00006906"/>
    </source>
</evidence>
<keyword evidence="4" id="KW-0456">Lyase</keyword>
<sequence>MKEQLLTNIFNYPVIPVFYHDDLQICKQIMKACYDGGIRTFEFVNRGAEAKSNFAELLTYRNTEFPDLKLGIGTILDAQTAEEFVALGTDFLVSPIFNSSIAAVAKKHRLLWIPGCMTPSEIAQAQEAGCTFIKLFPGETLGPSFLKSIKPLFPKLKFMPTGGVDTTEDNIRTWFKAGVSAVGLGSKLFSQSDAGYDYDQIQVNCSKLLSWTK</sequence>
<evidence type="ECO:0000313" key="6">
    <source>
        <dbReference type="EMBL" id="GAA4132669.1"/>
    </source>
</evidence>
<evidence type="ECO:0000256" key="5">
    <source>
        <dbReference type="ARBA" id="ARBA00023277"/>
    </source>
</evidence>
<gene>
    <name evidence="6" type="ORF">GCM10022216_04010</name>
</gene>
<evidence type="ECO:0000256" key="4">
    <source>
        <dbReference type="ARBA" id="ARBA00023239"/>
    </source>
</evidence>
<proteinExistence type="inferred from homology"/>
<dbReference type="CDD" id="cd00452">
    <property type="entry name" value="KDPG_aldolase"/>
    <property type="match status" value="1"/>
</dbReference>
<protein>
    <submittedName>
        <fullName evidence="6">Bifunctional 4-hydroxy-2-oxoglutarate aldolase/2-dehydro-3-deoxy-phosphogluconate aldolase</fullName>
    </submittedName>
</protein>
<dbReference type="EMBL" id="BAAAZI010000004">
    <property type="protein sequence ID" value="GAA4132669.1"/>
    <property type="molecule type" value="Genomic_DNA"/>
</dbReference>
<comment type="pathway">
    <text evidence="1">Carbohydrate acid metabolism.</text>
</comment>
<reference evidence="7" key="1">
    <citation type="journal article" date="2019" name="Int. J. Syst. Evol. Microbiol.">
        <title>The Global Catalogue of Microorganisms (GCM) 10K type strain sequencing project: providing services to taxonomists for standard genome sequencing and annotation.</title>
        <authorList>
            <consortium name="The Broad Institute Genomics Platform"/>
            <consortium name="The Broad Institute Genome Sequencing Center for Infectious Disease"/>
            <person name="Wu L."/>
            <person name="Ma J."/>
        </authorList>
    </citation>
    <scope>NUCLEOTIDE SEQUENCE [LARGE SCALE GENOMIC DNA]</scope>
    <source>
        <strain evidence="7">JCM 16704</strain>
    </source>
</reference>
<name>A0ABP7Y944_9SPHI</name>
<dbReference type="Gene3D" id="3.20.20.70">
    <property type="entry name" value="Aldolase class I"/>
    <property type="match status" value="1"/>
</dbReference>
<dbReference type="PANTHER" id="PTHR30246">
    <property type="entry name" value="2-KETO-3-DEOXY-6-PHOSPHOGLUCONATE ALDOLASE"/>
    <property type="match status" value="1"/>
</dbReference>
<comment type="caution">
    <text evidence="6">The sequence shown here is derived from an EMBL/GenBank/DDBJ whole genome shotgun (WGS) entry which is preliminary data.</text>
</comment>
<evidence type="ECO:0000256" key="3">
    <source>
        <dbReference type="ARBA" id="ARBA00011233"/>
    </source>
</evidence>